<keyword evidence="1" id="KW-0812">Transmembrane</keyword>
<comment type="caution">
    <text evidence="2">The sequence shown here is derived from an EMBL/GenBank/DDBJ whole genome shotgun (WGS) entry which is preliminary data.</text>
</comment>
<feature type="transmembrane region" description="Helical" evidence="1">
    <location>
        <begin position="82"/>
        <end position="102"/>
    </location>
</feature>
<organism evidence="2 3">
    <name type="scientific">Acinetobacter gerneri</name>
    <dbReference type="NCBI Taxonomy" id="202952"/>
    <lineage>
        <taxon>Bacteria</taxon>
        <taxon>Pseudomonadati</taxon>
        <taxon>Pseudomonadota</taxon>
        <taxon>Gammaproteobacteria</taxon>
        <taxon>Moraxellales</taxon>
        <taxon>Moraxellaceae</taxon>
        <taxon>Acinetobacter</taxon>
    </lineage>
</organism>
<reference evidence="2" key="1">
    <citation type="submission" date="2023-08" db="EMBL/GenBank/DDBJ databases">
        <title>Emergence of clinically-relevant ST2 carbapenem-resistant Acinetobacter baumannii strains in hospital sewages in Zhejiang, East of China.</title>
        <authorList>
            <person name="Kaichao C."/>
            <person name="Zhang R."/>
        </authorList>
    </citation>
    <scope>NUCLEOTIDE SEQUENCE</scope>
    <source>
        <strain evidence="2">M-SY-60</strain>
    </source>
</reference>
<dbReference type="EMBL" id="JAVIDA010000021">
    <property type="protein sequence ID" value="MDQ9072510.1"/>
    <property type="molecule type" value="Genomic_DNA"/>
</dbReference>
<evidence type="ECO:0000313" key="2">
    <source>
        <dbReference type="EMBL" id="MDQ9072510.1"/>
    </source>
</evidence>
<dbReference type="PROSITE" id="PS51257">
    <property type="entry name" value="PROKAR_LIPOPROTEIN"/>
    <property type="match status" value="1"/>
</dbReference>
<accession>A0AAW8JJN7</accession>
<dbReference type="AlphaFoldDB" id="A0AAW8JJN7"/>
<dbReference type="GeneID" id="84210454"/>
<feature type="transmembrane region" description="Helical" evidence="1">
    <location>
        <begin position="12"/>
        <end position="33"/>
    </location>
</feature>
<proteinExistence type="predicted"/>
<protein>
    <submittedName>
        <fullName evidence="2">Uncharacterized protein</fullName>
    </submittedName>
</protein>
<dbReference type="RefSeq" id="WP_004866447.1">
    <property type="nucleotide sequence ID" value="NZ_BBLI01000023.1"/>
</dbReference>
<dbReference type="Proteomes" id="UP001243195">
    <property type="component" value="Unassembled WGS sequence"/>
</dbReference>
<keyword evidence="1" id="KW-1133">Transmembrane helix</keyword>
<gene>
    <name evidence="2" type="ORF">RFH51_13700</name>
</gene>
<keyword evidence="1" id="KW-0472">Membrane</keyword>
<feature type="transmembrane region" description="Helical" evidence="1">
    <location>
        <begin position="39"/>
        <end position="61"/>
    </location>
</feature>
<name>A0AAW8JJN7_9GAMM</name>
<sequence>MKLQQNISKTLIYSFLFAVGGCPTIAMWIVSGQTDDQDILISAFMSVTILLACIILPIILIQNVFILIKKNSVALEDKIKPLAILYLVLNILCLVYWLMYYFKLI</sequence>
<evidence type="ECO:0000313" key="3">
    <source>
        <dbReference type="Proteomes" id="UP001243195"/>
    </source>
</evidence>
<evidence type="ECO:0000256" key="1">
    <source>
        <dbReference type="SAM" id="Phobius"/>
    </source>
</evidence>